<dbReference type="Proteomes" id="UP000677228">
    <property type="component" value="Unassembled WGS sequence"/>
</dbReference>
<protein>
    <submittedName>
        <fullName evidence="1">Uncharacterized protein</fullName>
    </submittedName>
</protein>
<evidence type="ECO:0000313" key="2">
    <source>
        <dbReference type="EMBL" id="CAF3877975.1"/>
    </source>
</evidence>
<dbReference type="AlphaFoldDB" id="A0A8S2GBW2"/>
<accession>A0A8S2GBW2</accession>
<feature type="non-terminal residue" evidence="1">
    <location>
        <position position="48"/>
    </location>
</feature>
<gene>
    <name evidence="1" type="ORF">OVA965_LOCUS46168</name>
    <name evidence="2" type="ORF">TMI583_LOCUS19892</name>
</gene>
<reference evidence="1" key="1">
    <citation type="submission" date="2021-02" db="EMBL/GenBank/DDBJ databases">
        <authorList>
            <person name="Nowell W R."/>
        </authorList>
    </citation>
    <scope>NUCLEOTIDE SEQUENCE</scope>
</reference>
<evidence type="ECO:0000313" key="1">
    <source>
        <dbReference type="EMBL" id="CAF1684292.1"/>
    </source>
</evidence>
<evidence type="ECO:0000313" key="3">
    <source>
        <dbReference type="Proteomes" id="UP000677228"/>
    </source>
</evidence>
<dbReference type="EMBL" id="CAJOBA010013074">
    <property type="protein sequence ID" value="CAF3877975.1"/>
    <property type="molecule type" value="Genomic_DNA"/>
</dbReference>
<comment type="caution">
    <text evidence="1">The sequence shown here is derived from an EMBL/GenBank/DDBJ whole genome shotgun (WGS) entry which is preliminary data.</text>
</comment>
<dbReference type="Proteomes" id="UP000682733">
    <property type="component" value="Unassembled WGS sequence"/>
</dbReference>
<sequence length="48" mass="5689">YLHSRDQRTDLVLILGDIVYIDLPTIEPNKAYKHVWSDRSFQHLFSST</sequence>
<organism evidence="1 3">
    <name type="scientific">Didymodactylos carnosus</name>
    <dbReference type="NCBI Taxonomy" id="1234261"/>
    <lineage>
        <taxon>Eukaryota</taxon>
        <taxon>Metazoa</taxon>
        <taxon>Spiralia</taxon>
        <taxon>Gnathifera</taxon>
        <taxon>Rotifera</taxon>
        <taxon>Eurotatoria</taxon>
        <taxon>Bdelloidea</taxon>
        <taxon>Philodinida</taxon>
        <taxon>Philodinidae</taxon>
        <taxon>Didymodactylos</taxon>
    </lineage>
</organism>
<feature type="non-terminal residue" evidence="1">
    <location>
        <position position="1"/>
    </location>
</feature>
<name>A0A8S2GBW2_9BILA</name>
<dbReference type="EMBL" id="CAJNOK010082071">
    <property type="protein sequence ID" value="CAF1684292.1"/>
    <property type="molecule type" value="Genomic_DNA"/>
</dbReference>
<proteinExistence type="predicted"/>